<dbReference type="Gene3D" id="3.60.110.10">
    <property type="entry name" value="Carbon-nitrogen hydrolase"/>
    <property type="match status" value="1"/>
</dbReference>
<keyword evidence="6 9" id="KW-1133">Transmembrane helix</keyword>
<feature type="transmembrane region" description="Helical" evidence="9">
    <location>
        <begin position="97"/>
        <end position="118"/>
    </location>
</feature>
<dbReference type="Proteomes" id="UP000740727">
    <property type="component" value="Unassembled WGS sequence"/>
</dbReference>
<dbReference type="PANTHER" id="PTHR38686">
    <property type="entry name" value="APOLIPOPROTEIN N-ACYLTRANSFERASE"/>
    <property type="match status" value="1"/>
</dbReference>
<sequence length="473" mass="52456">MIRALWIFLIGLLASGSFAPIAQWWLLPLATALFILHTINQRAKFRALLSFLFALGFFAPMLHWSSSFVGALPWLLLTLMSALFYIPLALALKDKKYIGIIFPAFWVAIEFFRNRFPFGGFAWGRAGYLTVDSPYSETLPYIGIAGGSFLLVFCGVALYQILTNFRLYWIPVLILFAFIPSFTLPSVGSITMTSVQGNVPRLGYEISTQVRKVFENHSGETLRASVASTSNPPDVYIWPEDGADIDPLKSGREEITDLVAKVNAPIIFGSVGKDNLNRPVNLSILWRDGGAASIYQKQHLAPFGEYIPLRSLAASLSPLVDQVTDFIPGTSWKYHFIDKAIIAPLICFEVADDHLVRQAVKESNIFIAQTNNATYGQSAQSRQQLQITRSRALEHHRSIASISTVGVSAMINSRGQIISALAPYTTGSLTATLPLYEGNTPAGRNGLWIEYGSLVIALLAGLFGFRRFWLYRR</sequence>
<feature type="transmembrane region" description="Helical" evidence="9">
    <location>
        <begin position="166"/>
        <end position="184"/>
    </location>
</feature>
<accession>A0A965GBP3</accession>
<keyword evidence="4 9" id="KW-0808">Transferase</keyword>
<comment type="subcellular location">
    <subcellularLocation>
        <location evidence="1 9">Cell membrane</location>
        <topology evidence="1 9">Multi-pass membrane protein</topology>
    </subcellularLocation>
</comment>
<organism evidence="11 12">
    <name type="scientific">Candidatus Fonsibacter lacus</name>
    <dbReference type="NCBI Taxonomy" id="2576439"/>
    <lineage>
        <taxon>Bacteria</taxon>
        <taxon>Pseudomonadati</taxon>
        <taxon>Pseudomonadota</taxon>
        <taxon>Alphaproteobacteria</taxon>
        <taxon>Candidatus Pelagibacterales</taxon>
        <taxon>Candidatus Pelagibacterales incertae sedis</taxon>
        <taxon>Candidatus Fonsibacter</taxon>
    </lineage>
</organism>
<dbReference type="PANTHER" id="PTHR38686:SF1">
    <property type="entry name" value="APOLIPOPROTEIN N-ACYLTRANSFERASE"/>
    <property type="match status" value="1"/>
</dbReference>
<dbReference type="Pfam" id="PF20154">
    <property type="entry name" value="LNT_N"/>
    <property type="match status" value="1"/>
</dbReference>
<gene>
    <name evidence="9 11" type="primary">lnt</name>
    <name evidence="11" type="ORF">EBT44_01330</name>
</gene>
<dbReference type="GO" id="GO:0005886">
    <property type="term" value="C:plasma membrane"/>
    <property type="evidence" value="ECO:0007669"/>
    <property type="project" value="UniProtKB-SubCell"/>
</dbReference>
<comment type="catalytic activity">
    <reaction evidence="9">
        <text>N-terminal S-1,2-diacyl-sn-glyceryl-L-cysteinyl-[lipoprotein] + a glycerophospholipid = N-acyl-S-1,2-diacyl-sn-glyceryl-L-cysteinyl-[lipoprotein] + a 2-acyl-sn-glycero-3-phospholipid + H(+)</text>
        <dbReference type="Rhea" id="RHEA:48228"/>
        <dbReference type="Rhea" id="RHEA-COMP:14681"/>
        <dbReference type="Rhea" id="RHEA-COMP:14684"/>
        <dbReference type="ChEBI" id="CHEBI:15378"/>
        <dbReference type="ChEBI" id="CHEBI:136912"/>
        <dbReference type="ChEBI" id="CHEBI:140656"/>
        <dbReference type="ChEBI" id="CHEBI:140657"/>
        <dbReference type="ChEBI" id="CHEBI:140660"/>
        <dbReference type="EC" id="2.3.1.269"/>
    </reaction>
</comment>
<feature type="transmembrane region" description="Helical" evidence="9">
    <location>
        <begin position="47"/>
        <end position="65"/>
    </location>
</feature>
<feature type="transmembrane region" description="Helical" evidence="9">
    <location>
        <begin position="447"/>
        <end position="465"/>
    </location>
</feature>
<comment type="similarity">
    <text evidence="2 9">Belongs to the CN hydrolase family. Apolipoprotein N-acyltransferase subfamily.</text>
</comment>
<evidence type="ECO:0000256" key="1">
    <source>
        <dbReference type="ARBA" id="ARBA00004651"/>
    </source>
</evidence>
<evidence type="ECO:0000313" key="12">
    <source>
        <dbReference type="Proteomes" id="UP000740727"/>
    </source>
</evidence>
<evidence type="ECO:0000256" key="4">
    <source>
        <dbReference type="ARBA" id="ARBA00022679"/>
    </source>
</evidence>
<name>A0A965GBP3_9PROT</name>
<keyword evidence="7 9" id="KW-0472">Membrane</keyword>
<evidence type="ECO:0000256" key="6">
    <source>
        <dbReference type="ARBA" id="ARBA00022989"/>
    </source>
</evidence>
<dbReference type="NCBIfam" id="TIGR00546">
    <property type="entry name" value="lnt"/>
    <property type="match status" value="1"/>
</dbReference>
<evidence type="ECO:0000256" key="7">
    <source>
        <dbReference type="ARBA" id="ARBA00023136"/>
    </source>
</evidence>
<dbReference type="EMBL" id="RFXN01000007">
    <property type="protein sequence ID" value="NBR93495.1"/>
    <property type="molecule type" value="Genomic_DNA"/>
</dbReference>
<dbReference type="HAMAP" id="MF_01148">
    <property type="entry name" value="Lnt"/>
    <property type="match status" value="1"/>
</dbReference>
<evidence type="ECO:0000256" key="2">
    <source>
        <dbReference type="ARBA" id="ARBA00010065"/>
    </source>
</evidence>
<dbReference type="InterPro" id="IPR004563">
    <property type="entry name" value="Apolipo_AcylTrfase"/>
</dbReference>
<dbReference type="GO" id="GO:0016410">
    <property type="term" value="F:N-acyltransferase activity"/>
    <property type="evidence" value="ECO:0007669"/>
    <property type="project" value="UniProtKB-UniRule"/>
</dbReference>
<evidence type="ECO:0000256" key="3">
    <source>
        <dbReference type="ARBA" id="ARBA00022475"/>
    </source>
</evidence>
<keyword evidence="8 9" id="KW-0012">Acyltransferase</keyword>
<evidence type="ECO:0000259" key="10">
    <source>
        <dbReference type="PROSITE" id="PS50263"/>
    </source>
</evidence>
<dbReference type="CDD" id="cd07571">
    <property type="entry name" value="ALP_N-acyl_transferase"/>
    <property type="match status" value="1"/>
</dbReference>
<keyword evidence="3 9" id="KW-1003">Cell membrane</keyword>
<dbReference type="InterPro" id="IPR003010">
    <property type="entry name" value="C-N_Hydrolase"/>
</dbReference>
<feature type="transmembrane region" description="Helical" evidence="9">
    <location>
        <begin position="6"/>
        <end position="35"/>
    </location>
</feature>
<comment type="function">
    <text evidence="9">Catalyzes the phospholipid dependent N-acylation of the N-terminal cysteine of apolipoprotein, the last step in lipoprotein maturation.</text>
</comment>
<dbReference type="GO" id="GO:0042158">
    <property type="term" value="P:lipoprotein biosynthetic process"/>
    <property type="evidence" value="ECO:0007669"/>
    <property type="project" value="UniProtKB-UniRule"/>
</dbReference>
<evidence type="ECO:0000256" key="8">
    <source>
        <dbReference type="ARBA" id="ARBA00023315"/>
    </source>
</evidence>
<proteinExistence type="inferred from homology"/>
<dbReference type="SUPFAM" id="SSF56317">
    <property type="entry name" value="Carbon-nitrogen hydrolase"/>
    <property type="match status" value="1"/>
</dbReference>
<feature type="domain" description="CN hydrolase" evidence="10">
    <location>
        <begin position="195"/>
        <end position="435"/>
    </location>
</feature>
<protein>
    <recommendedName>
        <fullName evidence="9">Apolipoprotein N-acyltransferase</fullName>
        <shortName evidence="9">ALP N-acyltransferase</shortName>
        <ecNumber evidence="9">2.3.1.269</ecNumber>
    </recommendedName>
</protein>
<comment type="pathway">
    <text evidence="9">Protein modification; lipoprotein biosynthesis (N-acyl transfer).</text>
</comment>
<evidence type="ECO:0000256" key="9">
    <source>
        <dbReference type="HAMAP-Rule" id="MF_01148"/>
    </source>
</evidence>
<feature type="transmembrane region" description="Helical" evidence="9">
    <location>
        <begin position="71"/>
        <end position="90"/>
    </location>
</feature>
<dbReference type="PROSITE" id="PS50263">
    <property type="entry name" value="CN_HYDROLASE"/>
    <property type="match status" value="1"/>
</dbReference>
<reference evidence="11" key="1">
    <citation type="submission" date="2018-10" db="EMBL/GenBank/DDBJ databases">
        <title>Iterative Subtractive Binning of Freshwater Chronoseries Metagenomes Recovers Nearly Complete Genomes from over Four Hundred Novel Species.</title>
        <authorList>
            <person name="Rodriguez-R L.M."/>
            <person name="Tsementzi D."/>
            <person name="Luo C."/>
            <person name="Konstantinidis K.T."/>
        </authorList>
    </citation>
    <scope>NUCLEOTIDE SEQUENCE</scope>
    <source>
        <strain evidence="11">WB5_2A_028</strain>
    </source>
</reference>
<dbReference type="AlphaFoldDB" id="A0A965GBP3"/>
<feature type="transmembrane region" description="Helical" evidence="9">
    <location>
        <begin position="138"/>
        <end position="159"/>
    </location>
</feature>
<comment type="caution">
    <text evidence="11">The sequence shown here is derived from an EMBL/GenBank/DDBJ whole genome shotgun (WGS) entry which is preliminary data.</text>
</comment>
<dbReference type="InterPro" id="IPR036526">
    <property type="entry name" value="C-N_Hydrolase_sf"/>
</dbReference>
<dbReference type="InterPro" id="IPR045378">
    <property type="entry name" value="LNT_N"/>
</dbReference>
<dbReference type="Pfam" id="PF00795">
    <property type="entry name" value="CN_hydrolase"/>
    <property type="match status" value="1"/>
</dbReference>
<keyword evidence="5 9" id="KW-0812">Transmembrane</keyword>
<evidence type="ECO:0000313" key="11">
    <source>
        <dbReference type="EMBL" id="NBR93495.1"/>
    </source>
</evidence>
<dbReference type="EC" id="2.3.1.269" evidence="9"/>
<evidence type="ECO:0000256" key="5">
    <source>
        <dbReference type="ARBA" id="ARBA00022692"/>
    </source>
</evidence>